<evidence type="ECO:0000313" key="2">
    <source>
        <dbReference type="EMBL" id="MEX6690905.1"/>
    </source>
</evidence>
<organism evidence="2 3">
    <name type="scientific">Danxiaibacter flavus</name>
    <dbReference type="NCBI Taxonomy" id="3049108"/>
    <lineage>
        <taxon>Bacteria</taxon>
        <taxon>Pseudomonadati</taxon>
        <taxon>Bacteroidota</taxon>
        <taxon>Chitinophagia</taxon>
        <taxon>Chitinophagales</taxon>
        <taxon>Chitinophagaceae</taxon>
        <taxon>Danxiaibacter</taxon>
    </lineage>
</organism>
<dbReference type="PANTHER" id="PTHR21248">
    <property type="entry name" value="CARDIOLIPIN SYNTHASE"/>
    <property type="match status" value="1"/>
</dbReference>
<dbReference type="SMART" id="SM00155">
    <property type="entry name" value="PLDc"/>
    <property type="match status" value="2"/>
</dbReference>
<accession>A0ABV3ZMV8</accession>
<gene>
    <name evidence="2" type="ORF">QTN47_25575</name>
</gene>
<protein>
    <submittedName>
        <fullName evidence="2">Phospholipase D-like domain-containing protein</fullName>
    </submittedName>
</protein>
<dbReference type="SUPFAM" id="SSF56024">
    <property type="entry name" value="Phospholipase D/nuclease"/>
    <property type="match status" value="2"/>
</dbReference>
<evidence type="ECO:0000313" key="3">
    <source>
        <dbReference type="Proteomes" id="UP001560573"/>
    </source>
</evidence>
<comment type="caution">
    <text evidence="2">The sequence shown here is derived from an EMBL/GenBank/DDBJ whole genome shotgun (WGS) entry which is preliminary data.</text>
</comment>
<dbReference type="Gene3D" id="3.30.870.10">
    <property type="entry name" value="Endonuclease Chain A"/>
    <property type="match status" value="2"/>
</dbReference>
<keyword evidence="3" id="KW-1185">Reference proteome</keyword>
<dbReference type="RefSeq" id="WP_369332321.1">
    <property type="nucleotide sequence ID" value="NZ_JAULBC010000011.1"/>
</dbReference>
<dbReference type="InterPro" id="IPR025202">
    <property type="entry name" value="PLD-like_dom"/>
</dbReference>
<dbReference type="PANTHER" id="PTHR21248:SF22">
    <property type="entry name" value="PHOSPHOLIPASE D"/>
    <property type="match status" value="1"/>
</dbReference>
<sequence>MDAGIANHNDQKAEPGIIGKCGVKLVHGGKEYFALLIKLINEATHIIHLQTYIFDDDDTGNMVAAALKKAVKRNVIVYVLADGYASQVMSKKSVQSLIDAGIYFRFFEPVLKSRYFYFGRRMHHKIFVADRNIALVGGINISDRYNDLPTHSAWLDFALLVKGDIAAQLATYCRDMWEINPSDFTTITSVPASVKTGDLTSVCDGLSIIMRVNDWVHGKNQISRTYINMLRHAESNVTILSSYFLPGKAIRKNIAFAIKKGVNIRVITTGISDVHLVKHAERWLYGWLLRKGVEIFEYQKSVLHGKLAVCDDKWMTIGSYNINDISTYASIELNLDVHQPAFSRQTRLELDNIIQKDCIKITAPGYNYTTNIFEQLIRWISYRIFRIVFRVFTFYFKRHNYPPKAHTLFADNIILDDHTQRMY</sequence>
<dbReference type="PROSITE" id="PS50035">
    <property type="entry name" value="PLD"/>
    <property type="match status" value="2"/>
</dbReference>
<dbReference type="EMBL" id="JAULBC010000011">
    <property type="protein sequence ID" value="MEX6690905.1"/>
    <property type="molecule type" value="Genomic_DNA"/>
</dbReference>
<feature type="domain" description="PLD phosphodiesterase" evidence="1">
    <location>
        <begin position="299"/>
        <end position="326"/>
    </location>
</feature>
<feature type="domain" description="PLD phosphodiesterase" evidence="1">
    <location>
        <begin position="118"/>
        <end position="145"/>
    </location>
</feature>
<reference evidence="2 3" key="1">
    <citation type="submission" date="2023-07" db="EMBL/GenBank/DDBJ databases">
        <authorList>
            <person name="Lian W.-H."/>
        </authorList>
    </citation>
    <scope>NUCLEOTIDE SEQUENCE [LARGE SCALE GENOMIC DNA]</scope>
    <source>
        <strain evidence="2 3">SYSU DXS3180</strain>
    </source>
</reference>
<evidence type="ECO:0000259" key="1">
    <source>
        <dbReference type="PROSITE" id="PS50035"/>
    </source>
</evidence>
<proteinExistence type="predicted"/>
<name>A0ABV3ZMV8_9BACT</name>
<dbReference type="Proteomes" id="UP001560573">
    <property type="component" value="Unassembled WGS sequence"/>
</dbReference>
<dbReference type="Pfam" id="PF13091">
    <property type="entry name" value="PLDc_2"/>
    <property type="match status" value="2"/>
</dbReference>
<dbReference type="CDD" id="cd09110">
    <property type="entry name" value="PLDc_CLS_1"/>
    <property type="match status" value="1"/>
</dbReference>
<dbReference type="InterPro" id="IPR001736">
    <property type="entry name" value="PLipase_D/transphosphatidylase"/>
</dbReference>